<proteinExistence type="inferred from homology"/>
<evidence type="ECO:0000313" key="13">
    <source>
        <dbReference type="Proteomes" id="UP000235392"/>
    </source>
</evidence>
<evidence type="ECO:0000256" key="3">
    <source>
        <dbReference type="ARBA" id="ARBA00022989"/>
    </source>
</evidence>
<dbReference type="FunFam" id="1.20.1280.290:FF:000009">
    <property type="entry name" value="PQ loop repeat family protein"/>
    <property type="match status" value="1"/>
</dbReference>
<organism evidence="9 12">
    <name type="scientific">Puccinia coronata f. sp. avenae</name>
    <dbReference type="NCBI Taxonomy" id="200324"/>
    <lineage>
        <taxon>Eukaryota</taxon>
        <taxon>Fungi</taxon>
        <taxon>Dikarya</taxon>
        <taxon>Basidiomycota</taxon>
        <taxon>Pucciniomycotina</taxon>
        <taxon>Pucciniomycetes</taxon>
        <taxon>Pucciniales</taxon>
        <taxon>Pucciniaceae</taxon>
        <taxon>Puccinia</taxon>
    </lineage>
</organism>
<comment type="catalytic activity">
    <reaction evidence="6">
        <text>L-histidine(out) + L-arginine(in) = L-histidine(in) + L-arginine(out)</text>
        <dbReference type="Rhea" id="RHEA:71063"/>
        <dbReference type="ChEBI" id="CHEBI:32682"/>
        <dbReference type="ChEBI" id="CHEBI:57595"/>
    </reaction>
</comment>
<dbReference type="GO" id="GO:0034486">
    <property type="term" value="P:vacuolar transmembrane transport"/>
    <property type="evidence" value="ECO:0007669"/>
    <property type="project" value="UniProtKB-ARBA"/>
</dbReference>
<evidence type="ECO:0000313" key="12">
    <source>
        <dbReference type="Proteomes" id="UP000235388"/>
    </source>
</evidence>
<evidence type="ECO:0000256" key="6">
    <source>
        <dbReference type="ARBA" id="ARBA00050768"/>
    </source>
</evidence>
<dbReference type="STRING" id="200324.A0A2N5SPH5"/>
<evidence type="ECO:0000256" key="1">
    <source>
        <dbReference type="ARBA" id="ARBA00004141"/>
    </source>
</evidence>
<comment type="caution">
    <text evidence="9">The sequence shown here is derived from an EMBL/GenBank/DDBJ whole genome shotgun (WGS) entry which is preliminary data.</text>
</comment>
<protein>
    <recommendedName>
        <fullName evidence="14">PQ-loop-domain-containing protein</fullName>
    </recommendedName>
</protein>
<dbReference type="InterPro" id="IPR006603">
    <property type="entry name" value="PQ-loop_rpt"/>
</dbReference>
<dbReference type="Gene3D" id="1.20.1280.290">
    <property type="match status" value="2"/>
</dbReference>
<dbReference type="GO" id="GO:0015174">
    <property type="term" value="F:basic amino acid transmembrane transporter activity"/>
    <property type="evidence" value="ECO:0007669"/>
    <property type="project" value="UniProtKB-ARBA"/>
</dbReference>
<evidence type="ECO:0008006" key="14">
    <source>
        <dbReference type="Google" id="ProtNLM"/>
    </source>
</evidence>
<keyword evidence="12" id="KW-1185">Reference proteome</keyword>
<dbReference type="OrthoDB" id="8048523at2759"/>
<feature type="transmembrane region" description="Helical" evidence="7">
    <location>
        <begin position="253"/>
        <end position="272"/>
    </location>
</feature>
<dbReference type="FunFam" id="1.20.1280.290:FF:000012">
    <property type="entry name" value="Vacuolar membrane PQ loop repeat protein"/>
    <property type="match status" value="1"/>
</dbReference>
<keyword evidence="2 7" id="KW-0812">Transmembrane</keyword>
<dbReference type="Pfam" id="PF04193">
    <property type="entry name" value="PQ-loop"/>
    <property type="match status" value="2"/>
</dbReference>
<feature type="transmembrane region" description="Helical" evidence="7">
    <location>
        <begin position="12"/>
        <end position="30"/>
    </location>
</feature>
<evidence type="ECO:0000256" key="7">
    <source>
        <dbReference type="SAM" id="Phobius"/>
    </source>
</evidence>
<evidence type="ECO:0000313" key="11">
    <source>
        <dbReference type="EMBL" id="PLW57268.1"/>
    </source>
</evidence>
<dbReference type="SMART" id="SM00679">
    <property type="entry name" value="CTNS"/>
    <property type="match status" value="2"/>
</dbReference>
<reference evidence="12 13" key="1">
    <citation type="submission" date="2017-11" db="EMBL/GenBank/DDBJ databases">
        <title>De novo assembly and phasing of dikaryotic genomes from two isolates of Puccinia coronata f. sp. avenae, the causal agent of oat crown rust.</title>
        <authorList>
            <person name="Miller M.E."/>
            <person name="Zhang Y."/>
            <person name="Omidvar V."/>
            <person name="Sperschneider J."/>
            <person name="Schwessinger B."/>
            <person name="Raley C."/>
            <person name="Palmer J.M."/>
            <person name="Garnica D."/>
            <person name="Upadhyaya N."/>
            <person name="Rathjen J."/>
            <person name="Taylor J.M."/>
            <person name="Park R.F."/>
            <person name="Dodds P.N."/>
            <person name="Hirsch C.D."/>
            <person name="Kianian S.F."/>
            <person name="Figueroa M."/>
        </authorList>
    </citation>
    <scope>NUCLEOTIDE SEQUENCE [LARGE SCALE GENOMIC DNA]</scope>
    <source>
        <strain evidence="9">12NC29</strain>
        <strain evidence="8">12SD80</strain>
    </source>
</reference>
<comment type="subcellular location">
    <subcellularLocation>
        <location evidence="1">Membrane</location>
        <topology evidence="1">Multi-pass membrane protein</topology>
    </subcellularLocation>
</comment>
<evidence type="ECO:0000256" key="2">
    <source>
        <dbReference type="ARBA" id="ARBA00022692"/>
    </source>
</evidence>
<accession>A0A2N5SPH5</accession>
<evidence type="ECO:0000313" key="10">
    <source>
        <dbReference type="EMBL" id="PLW32608.1"/>
    </source>
</evidence>
<dbReference type="GO" id="GO:0098852">
    <property type="term" value="C:lytic vacuole membrane"/>
    <property type="evidence" value="ECO:0007669"/>
    <property type="project" value="UniProtKB-ARBA"/>
</dbReference>
<dbReference type="PANTHER" id="PTHR16201">
    <property type="entry name" value="SEVEN TRANSMEMBRANE PROTEIN 1-RELATED"/>
    <property type="match status" value="1"/>
</dbReference>
<name>A0A2N5SPH5_9BASI</name>
<dbReference type="EMBL" id="PGCJ01000012">
    <property type="protein sequence ID" value="PLW57268.1"/>
    <property type="molecule type" value="Genomic_DNA"/>
</dbReference>
<evidence type="ECO:0000313" key="9">
    <source>
        <dbReference type="EMBL" id="PLW15135.1"/>
    </source>
</evidence>
<dbReference type="PANTHER" id="PTHR16201:SF44">
    <property type="entry name" value="SEVEN TRANSMEMBRANE PROTEIN 1"/>
    <property type="match status" value="1"/>
</dbReference>
<dbReference type="EMBL" id="PGCJ01000903">
    <property type="protein sequence ID" value="PLW15135.1"/>
    <property type="molecule type" value="Genomic_DNA"/>
</dbReference>
<dbReference type="InterPro" id="IPR051415">
    <property type="entry name" value="LAAT-1"/>
</dbReference>
<evidence type="ECO:0000313" key="8">
    <source>
        <dbReference type="EMBL" id="PLW12023.1"/>
    </source>
</evidence>
<feature type="transmembrane region" description="Helical" evidence="7">
    <location>
        <begin position="171"/>
        <end position="191"/>
    </location>
</feature>
<evidence type="ECO:0000256" key="4">
    <source>
        <dbReference type="ARBA" id="ARBA00023136"/>
    </source>
</evidence>
<keyword evidence="4 7" id="KW-0472">Membrane</keyword>
<dbReference type="Proteomes" id="UP000235388">
    <property type="component" value="Unassembled WGS sequence"/>
</dbReference>
<dbReference type="AlphaFoldDB" id="A0A2N5SPH5"/>
<gene>
    <name evidence="11" type="ORF">PCANC_02469</name>
    <name evidence="9" type="ORF">PCANC_15938</name>
    <name evidence="10" type="ORF">PCASD_13054</name>
    <name evidence="8" type="ORF">PCASD_19260</name>
</gene>
<dbReference type="EMBL" id="PGCI01000239">
    <property type="protein sequence ID" value="PLW32608.1"/>
    <property type="molecule type" value="Genomic_DNA"/>
</dbReference>
<feature type="transmembrane region" description="Helical" evidence="7">
    <location>
        <begin position="284"/>
        <end position="307"/>
    </location>
</feature>
<keyword evidence="3 7" id="KW-1133">Transmembrane helix</keyword>
<dbReference type="Proteomes" id="UP000235392">
    <property type="component" value="Unassembled WGS sequence"/>
</dbReference>
<sequence>MSLLIQSTASESVSSLMGWISFACWLLVYTPQIYENYLFKSGEGVSVSFVVIWMIGDLTNLFGAVKQHLIQTMIVLSIYYTLCDLILLLQIFYYRRYHKQKAAKIISGNNSGTETGNLPANELSSQLAETETSPLLSRTDDSSNRIENTNDFAKDIYARVSSALDYCSQGLPSYFTVYSLILIIGFLGWFISQNPRSDPQDPKTPPPSSGGKPTETWDTTAQIMGWISAFAYLSSRIPQIFKNQVTKCHGLSLLFFLVGITGNITYVASILTVDRSTEHILINLSWLVGSGGTIFVDLIVLYQFWIYRNERSDPSSSVEGIAS</sequence>
<dbReference type="EMBL" id="PGCI01000900">
    <property type="protein sequence ID" value="PLW12023.1"/>
    <property type="molecule type" value="Genomic_DNA"/>
</dbReference>
<comment type="similarity">
    <text evidence="5">Belongs to the laat-1 family.</text>
</comment>
<evidence type="ECO:0000256" key="5">
    <source>
        <dbReference type="ARBA" id="ARBA00038039"/>
    </source>
</evidence>
<feature type="transmembrane region" description="Helical" evidence="7">
    <location>
        <begin position="68"/>
        <end position="94"/>
    </location>
</feature>